<dbReference type="RefSeq" id="WP_070966609.1">
    <property type="nucleotide sequence ID" value="NZ_CP017603.1"/>
</dbReference>
<dbReference type="PANTHER" id="PTHR11645:SF0">
    <property type="entry name" value="PYRROLINE-5-CARBOXYLATE REDUCTASE 3"/>
    <property type="match status" value="1"/>
</dbReference>
<dbReference type="Proteomes" id="UP000192478">
    <property type="component" value="Chromosome"/>
</dbReference>
<evidence type="ECO:0000256" key="4">
    <source>
        <dbReference type="ARBA" id="ARBA00022605"/>
    </source>
</evidence>
<evidence type="ECO:0000313" key="17">
    <source>
        <dbReference type="Proteomes" id="UP000177894"/>
    </source>
</evidence>
<dbReference type="PIRSF" id="PIRSF000193">
    <property type="entry name" value="Pyrrol-5-carb_rd"/>
    <property type="match status" value="1"/>
</dbReference>
<dbReference type="InterPro" id="IPR053790">
    <property type="entry name" value="P5CR-like_CS"/>
</dbReference>
<dbReference type="Pfam" id="PF14748">
    <property type="entry name" value="P5CR_dimer"/>
    <property type="match status" value="1"/>
</dbReference>
<dbReference type="InterPro" id="IPR000304">
    <property type="entry name" value="Pyrroline-COOH_reductase"/>
</dbReference>
<keyword evidence="7 9" id="KW-0560">Oxidoreductase</keyword>
<evidence type="ECO:0000256" key="9">
    <source>
        <dbReference type="HAMAP-Rule" id="MF_01925"/>
    </source>
</evidence>
<feature type="domain" description="Pyrroline-5-carboxylate reductase catalytic N-terminal" evidence="13">
    <location>
        <begin position="4"/>
        <end position="99"/>
    </location>
</feature>
<accession>A0AAC9RIU9</accession>
<dbReference type="InterPro" id="IPR036291">
    <property type="entry name" value="NAD(P)-bd_dom_sf"/>
</dbReference>
<evidence type="ECO:0000256" key="10">
    <source>
        <dbReference type="NCBIfam" id="TIGR00112"/>
    </source>
</evidence>
<comment type="catalytic activity">
    <reaction evidence="9">
        <text>L-proline + NAD(+) = (S)-1-pyrroline-5-carboxylate + NADH + 2 H(+)</text>
        <dbReference type="Rhea" id="RHEA:14105"/>
        <dbReference type="ChEBI" id="CHEBI:15378"/>
        <dbReference type="ChEBI" id="CHEBI:17388"/>
        <dbReference type="ChEBI" id="CHEBI:57540"/>
        <dbReference type="ChEBI" id="CHEBI:57945"/>
        <dbReference type="ChEBI" id="CHEBI:60039"/>
        <dbReference type="EC" id="1.5.1.2"/>
    </reaction>
</comment>
<evidence type="ECO:0000256" key="6">
    <source>
        <dbReference type="ARBA" id="ARBA00022857"/>
    </source>
</evidence>
<dbReference type="Gene3D" id="1.10.3730.10">
    <property type="entry name" value="ProC C-terminal domain-like"/>
    <property type="match status" value="1"/>
</dbReference>
<feature type="binding site" evidence="11">
    <location>
        <position position="57"/>
    </location>
    <ligand>
        <name>NADPH</name>
        <dbReference type="ChEBI" id="CHEBI:57783"/>
    </ligand>
</feature>
<evidence type="ECO:0000259" key="13">
    <source>
        <dbReference type="Pfam" id="PF03807"/>
    </source>
</evidence>
<dbReference type="AlphaFoldDB" id="A0AAC9RIU9"/>
<comment type="catalytic activity">
    <reaction evidence="9 12">
        <text>L-proline + NADP(+) = (S)-1-pyrroline-5-carboxylate + NADPH + 2 H(+)</text>
        <dbReference type="Rhea" id="RHEA:14109"/>
        <dbReference type="ChEBI" id="CHEBI:15378"/>
        <dbReference type="ChEBI" id="CHEBI:17388"/>
        <dbReference type="ChEBI" id="CHEBI:57783"/>
        <dbReference type="ChEBI" id="CHEBI:58349"/>
        <dbReference type="ChEBI" id="CHEBI:60039"/>
        <dbReference type="EC" id="1.5.1.2"/>
    </reaction>
</comment>
<protein>
    <recommendedName>
        <fullName evidence="9 10">Pyrroline-5-carboxylate reductase</fullName>
        <shortName evidence="9">P5C reductase</shortName>
        <shortName evidence="9">P5CR</shortName>
        <ecNumber evidence="9 10">1.5.1.2</ecNumber>
    </recommendedName>
    <alternativeName>
        <fullName evidence="9">PCA reductase</fullName>
    </alternativeName>
</protein>
<keyword evidence="17" id="KW-1185">Reference proteome</keyword>
<gene>
    <name evidence="9 16" type="primary">proC</name>
    <name evidence="15" type="ORF">BJL90_08595</name>
    <name evidence="16" type="ORF">CLFO_06190</name>
</gene>
<evidence type="ECO:0000313" key="16">
    <source>
        <dbReference type="EMBL" id="ARE86297.1"/>
    </source>
</evidence>
<feature type="binding site" evidence="11">
    <location>
        <begin position="8"/>
        <end position="13"/>
    </location>
    <ligand>
        <name>NADP(+)</name>
        <dbReference type="ChEBI" id="CHEBI:58349"/>
    </ligand>
</feature>
<evidence type="ECO:0000313" key="15">
    <source>
        <dbReference type="EMBL" id="AOY75949.1"/>
    </source>
</evidence>
<dbReference type="FunFam" id="1.10.3730.10:FF:000001">
    <property type="entry name" value="Pyrroline-5-carboxylate reductase"/>
    <property type="match status" value="1"/>
</dbReference>
<evidence type="ECO:0000256" key="3">
    <source>
        <dbReference type="ARBA" id="ARBA00022490"/>
    </source>
</evidence>
<dbReference type="FunFam" id="3.40.50.720:FF:000190">
    <property type="entry name" value="Pyrroline-5-carboxylate reductase"/>
    <property type="match status" value="1"/>
</dbReference>
<comment type="function">
    <text evidence="8 9">Catalyzes the reduction of 1-pyrroline-5-carboxylate (PCA) to L-proline.</text>
</comment>
<dbReference type="InterPro" id="IPR029036">
    <property type="entry name" value="P5CR_dimer"/>
</dbReference>
<sequence length="270" mass="29524">MQQKIGFIGTGNMAGAMIKGLTNKFSEIYKHVYVTDKNLKKAEDMCKELHINLCENNIEIIKKAKILIIAVKPNVYGDVLQEIKDVITKEHIIVSIAAGISIKYIEGFFSQPIKIIRTMPNTPAFVGEGMTAITPNKEVTDEELDTVLSIFESIGKTDVIDEKLMDTVTAISGSSPAYVYLFIEALADGGVLQGLSREKAYTYAAQAVLGAAKMVLETGKHPGELKDNVCSPGGTTIEAVYTLEKNHFRGTIIEAMEACTEKARKMANNK</sequence>
<feature type="binding site" evidence="11">
    <location>
        <begin position="70"/>
        <end position="73"/>
    </location>
    <ligand>
        <name>NADP(+)</name>
        <dbReference type="ChEBI" id="CHEBI:58349"/>
    </ligand>
</feature>
<dbReference type="PANTHER" id="PTHR11645">
    <property type="entry name" value="PYRROLINE-5-CARBOXYLATE REDUCTASE"/>
    <property type="match status" value="1"/>
</dbReference>
<keyword evidence="6 9" id="KW-0521">NADP</keyword>
<comment type="pathway">
    <text evidence="9 12">Amino-acid biosynthesis; L-proline biosynthesis; L-proline from L-glutamate 5-semialdehyde: step 1/1.</text>
</comment>
<comment type="subcellular location">
    <subcellularLocation>
        <location evidence="1 9">Cytoplasm</location>
    </subcellularLocation>
</comment>
<dbReference type="InterPro" id="IPR028939">
    <property type="entry name" value="P5C_Rdtase_cat_N"/>
</dbReference>
<evidence type="ECO:0000256" key="8">
    <source>
        <dbReference type="ARBA" id="ARBA00058118"/>
    </source>
</evidence>
<dbReference type="InterPro" id="IPR008927">
    <property type="entry name" value="6-PGluconate_DH-like_C_sf"/>
</dbReference>
<reference evidence="15 17" key="1">
    <citation type="submission" date="2016-10" db="EMBL/GenBank/DDBJ databases">
        <title>Complete Genome Sequence of Acetogen Clostridium formicoaceticum ATCC 27076.</title>
        <authorList>
            <person name="Bao T."/>
            <person name="Cheng C."/>
            <person name="Zhao J."/>
            <person name="Yang S.-T."/>
            <person name="Wang J."/>
            <person name="Wang M."/>
        </authorList>
    </citation>
    <scope>NUCLEOTIDE SEQUENCE [LARGE SCALE GENOMIC DNA]</scope>
    <source>
        <strain evidence="15 17">ATCC 27076</strain>
    </source>
</reference>
<dbReference type="GO" id="GO:0055129">
    <property type="term" value="P:L-proline biosynthetic process"/>
    <property type="evidence" value="ECO:0007669"/>
    <property type="project" value="UniProtKB-UniRule"/>
</dbReference>
<dbReference type="EC" id="1.5.1.2" evidence="9 10"/>
<dbReference type="KEGG" id="cfm:BJL90_08595"/>
<evidence type="ECO:0000256" key="7">
    <source>
        <dbReference type="ARBA" id="ARBA00023002"/>
    </source>
</evidence>
<dbReference type="Proteomes" id="UP000177894">
    <property type="component" value="Chromosome"/>
</dbReference>
<dbReference type="SUPFAM" id="SSF51735">
    <property type="entry name" value="NAD(P)-binding Rossmann-fold domains"/>
    <property type="match status" value="1"/>
</dbReference>
<dbReference type="EMBL" id="CP020559">
    <property type="protein sequence ID" value="ARE86297.1"/>
    <property type="molecule type" value="Genomic_DNA"/>
</dbReference>
<evidence type="ECO:0000256" key="11">
    <source>
        <dbReference type="PIRSR" id="PIRSR000193-1"/>
    </source>
</evidence>
<keyword evidence="4 9" id="KW-0028">Amino-acid biosynthesis</keyword>
<comment type="similarity">
    <text evidence="2 9 12">Belongs to the pyrroline-5-carboxylate reductase family.</text>
</comment>
<dbReference type="Pfam" id="PF03807">
    <property type="entry name" value="F420_oxidored"/>
    <property type="match status" value="1"/>
</dbReference>
<dbReference type="GO" id="GO:0005737">
    <property type="term" value="C:cytoplasm"/>
    <property type="evidence" value="ECO:0007669"/>
    <property type="project" value="UniProtKB-SubCell"/>
</dbReference>
<dbReference type="HAMAP" id="MF_01925">
    <property type="entry name" value="P5C_reductase"/>
    <property type="match status" value="1"/>
</dbReference>
<evidence type="ECO:0000313" key="18">
    <source>
        <dbReference type="Proteomes" id="UP000192478"/>
    </source>
</evidence>
<evidence type="ECO:0000256" key="1">
    <source>
        <dbReference type="ARBA" id="ARBA00004496"/>
    </source>
</evidence>
<evidence type="ECO:0000256" key="5">
    <source>
        <dbReference type="ARBA" id="ARBA00022650"/>
    </source>
</evidence>
<keyword evidence="5 9" id="KW-0641">Proline biosynthesis</keyword>
<feature type="domain" description="Pyrroline-5-carboxylate reductase dimerisation" evidence="14">
    <location>
        <begin position="162"/>
        <end position="266"/>
    </location>
</feature>
<organism evidence="16 18">
    <name type="scientific">Clostridium formicaceticum</name>
    <dbReference type="NCBI Taxonomy" id="1497"/>
    <lineage>
        <taxon>Bacteria</taxon>
        <taxon>Bacillati</taxon>
        <taxon>Bacillota</taxon>
        <taxon>Clostridia</taxon>
        <taxon>Eubacteriales</taxon>
        <taxon>Clostridiaceae</taxon>
        <taxon>Clostridium</taxon>
    </lineage>
</organism>
<dbReference type="SUPFAM" id="SSF48179">
    <property type="entry name" value="6-phosphogluconate dehydrogenase C-terminal domain-like"/>
    <property type="match status" value="1"/>
</dbReference>
<dbReference type="Gene3D" id="3.40.50.720">
    <property type="entry name" value="NAD(P)-binding Rossmann-like Domain"/>
    <property type="match status" value="1"/>
</dbReference>
<keyword evidence="3 9" id="KW-0963">Cytoplasm</keyword>
<evidence type="ECO:0000259" key="14">
    <source>
        <dbReference type="Pfam" id="PF14748"/>
    </source>
</evidence>
<proteinExistence type="inferred from homology"/>
<dbReference type="GO" id="GO:0004735">
    <property type="term" value="F:pyrroline-5-carboxylate reductase activity"/>
    <property type="evidence" value="ECO:0007669"/>
    <property type="project" value="UniProtKB-UniRule"/>
</dbReference>
<evidence type="ECO:0000256" key="12">
    <source>
        <dbReference type="RuleBase" id="RU003903"/>
    </source>
</evidence>
<dbReference type="NCBIfam" id="TIGR00112">
    <property type="entry name" value="proC"/>
    <property type="match status" value="1"/>
</dbReference>
<evidence type="ECO:0000256" key="2">
    <source>
        <dbReference type="ARBA" id="ARBA00005525"/>
    </source>
</evidence>
<name>A0AAC9RIU9_9CLOT</name>
<dbReference type="PROSITE" id="PS00521">
    <property type="entry name" value="P5CR"/>
    <property type="match status" value="1"/>
</dbReference>
<dbReference type="EMBL" id="CP017603">
    <property type="protein sequence ID" value="AOY75949.1"/>
    <property type="molecule type" value="Genomic_DNA"/>
</dbReference>
<reference evidence="16 18" key="2">
    <citation type="submission" date="2017-03" db="EMBL/GenBank/DDBJ databases">
        <title>Complete sequence of Clostridium formicaceticum DSM 92.</title>
        <authorList>
            <person name="Poehlein A."/>
            <person name="Karl M."/>
            <person name="Bengelsdorf F.R."/>
            <person name="Duerre P."/>
            <person name="Daniel R."/>
        </authorList>
    </citation>
    <scope>NUCLEOTIDE SEQUENCE [LARGE SCALE GENOMIC DNA]</scope>
    <source>
        <strain evidence="16 18">DSM 92</strain>
    </source>
</reference>